<keyword evidence="2" id="KW-0808">Transferase</keyword>
<proteinExistence type="predicted"/>
<gene>
    <name evidence="2" type="ORF">G3A44_12155</name>
</gene>
<organism evidence="2 3">
    <name type="scientific">Ideonella livida</name>
    <dbReference type="NCBI Taxonomy" id="2707176"/>
    <lineage>
        <taxon>Bacteria</taxon>
        <taxon>Pseudomonadati</taxon>
        <taxon>Pseudomonadota</taxon>
        <taxon>Betaproteobacteria</taxon>
        <taxon>Burkholderiales</taxon>
        <taxon>Sphaerotilaceae</taxon>
        <taxon>Ideonella</taxon>
    </lineage>
</organism>
<name>A0A7C9TJA1_9BURK</name>
<keyword evidence="3" id="KW-1185">Reference proteome</keyword>
<dbReference type="InterPro" id="IPR007345">
    <property type="entry name" value="Polysacch_pyruvyl_Trfase"/>
</dbReference>
<protein>
    <submittedName>
        <fullName evidence="2">Polysaccharide pyruvyl transferase family protein</fullName>
    </submittedName>
</protein>
<dbReference type="GO" id="GO:0016740">
    <property type="term" value="F:transferase activity"/>
    <property type="evidence" value="ECO:0007669"/>
    <property type="project" value="UniProtKB-KW"/>
</dbReference>
<evidence type="ECO:0000313" key="2">
    <source>
        <dbReference type="EMBL" id="NDY91939.1"/>
    </source>
</evidence>
<dbReference type="EMBL" id="JAAGOH010000013">
    <property type="protein sequence ID" value="NDY91939.1"/>
    <property type="molecule type" value="Genomic_DNA"/>
</dbReference>
<feature type="domain" description="Polysaccharide pyruvyl transferase" evidence="1">
    <location>
        <begin position="37"/>
        <end position="203"/>
    </location>
</feature>
<evidence type="ECO:0000259" key="1">
    <source>
        <dbReference type="Pfam" id="PF04230"/>
    </source>
</evidence>
<dbReference type="RefSeq" id="WP_163457791.1">
    <property type="nucleotide sequence ID" value="NZ_JAAGOH010000013.1"/>
</dbReference>
<comment type="caution">
    <text evidence="2">The sequence shown here is derived from an EMBL/GenBank/DDBJ whole genome shotgun (WGS) entry which is preliminary data.</text>
</comment>
<accession>A0A7C9TJA1</accession>
<dbReference type="Proteomes" id="UP000484255">
    <property type="component" value="Unassembled WGS sequence"/>
</dbReference>
<sequence length="429" mass="46687">MNNFQAKPHTALLNARYFRKIRNIGDQITPLIAGAVSGLNIRFCGNQEAHLLSLGSIAASANNASVMWGTGVMGPEFSLPATKPFHISALRGKSSAAHLRAQGWLDRDVPLGDPGILVSDMENVLFERRPTQTGKIGFVPHYSDRSHPAAKEFLKKDGVTLLDVHSSPEKFLTEMSECEAIVSSSLHGLIFADALGIKSTWVTIANKIGGGEFKFLDYYSTTQDGKTSPTSLTENSSLAEILGAGFVSSSAHLKHDLRGAFPIEALQSSGAVTEMPEGYVALEKCRSVIFESFQLTPEELSRLSSHSSTAHGVFSAAFRRIKSHFSTWSEPAKFSLFSEKFDLSASESKFLSSVMNLLDKSPAYDIYAIDFSDNQKVSPVEPITGEKLTEWASLRQRFAICGRTASLGRQTKIGTFKNETCIGHQANAI</sequence>
<dbReference type="Pfam" id="PF04230">
    <property type="entry name" value="PS_pyruv_trans"/>
    <property type="match status" value="1"/>
</dbReference>
<dbReference type="AlphaFoldDB" id="A0A7C9TJA1"/>
<evidence type="ECO:0000313" key="3">
    <source>
        <dbReference type="Proteomes" id="UP000484255"/>
    </source>
</evidence>
<reference evidence="2 3" key="1">
    <citation type="submission" date="2020-02" db="EMBL/GenBank/DDBJ databases">
        <title>Ideonella bacterium strain TBM-1.</title>
        <authorList>
            <person name="Chen W.-M."/>
        </authorList>
    </citation>
    <scope>NUCLEOTIDE SEQUENCE [LARGE SCALE GENOMIC DNA]</scope>
    <source>
        <strain evidence="2 3">TBM-1</strain>
    </source>
</reference>